<accession>A0ABS8DJ88</accession>
<evidence type="ECO:0000256" key="1">
    <source>
        <dbReference type="ARBA" id="ARBA00001933"/>
    </source>
</evidence>
<keyword evidence="4 8" id="KW-0032">Aminotransferase</keyword>
<gene>
    <name evidence="8 10" type="primary">hisC</name>
    <name evidence="10" type="ORF">LIZ65_14530</name>
</gene>
<dbReference type="PROSITE" id="PS00599">
    <property type="entry name" value="AA_TRANSFER_CLASS_2"/>
    <property type="match status" value="1"/>
</dbReference>
<name>A0ABS8DJ88_9FIRM</name>
<evidence type="ECO:0000256" key="8">
    <source>
        <dbReference type="HAMAP-Rule" id="MF_01023"/>
    </source>
</evidence>
<dbReference type="Gene3D" id="3.40.640.10">
    <property type="entry name" value="Type I PLP-dependent aspartate aminotransferase-like (Major domain)"/>
    <property type="match status" value="1"/>
</dbReference>
<dbReference type="InterPro" id="IPR015421">
    <property type="entry name" value="PyrdxlP-dep_Trfase_major"/>
</dbReference>
<dbReference type="Gene3D" id="3.90.1150.10">
    <property type="entry name" value="Aspartate Aminotransferase, domain 1"/>
    <property type="match status" value="1"/>
</dbReference>
<dbReference type="NCBIfam" id="TIGR01141">
    <property type="entry name" value="hisC"/>
    <property type="match status" value="1"/>
</dbReference>
<dbReference type="EC" id="2.6.1.9" evidence="8"/>
<evidence type="ECO:0000259" key="9">
    <source>
        <dbReference type="Pfam" id="PF00155"/>
    </source>
</evidence>
<sequence>MKAFEQNIRKVEPYVPGEQPQGQVIKLNTNENPYPPAPGVLEAMQNLEAHMDTLRLYPDPTSDCLVEALADYYGVEKERVFVGVGSDDVLSMCFLTFFNSDKPIFFPDITYSFYKVWAELYRIPYECKAVDKDFRMIKEDYYGENGGVIFPNPNAPTSLYEDLEFVEDIIRHNQDVIVIVDEAYIDFAGHSALELIDKYDNLIVTQTFSKARSMAGMRIGYAIGSPLLIKYLNDAKYSFNSYTMNKTSLVYGTAAVKDRGYFDETIHKIVETREWAAEEFAKLGFVFPKPSGNFIFVSHPDYDARELFEALKAEGIYVRYWGSRRIEQYMRVTVGTRAEMETLFDFLRKYIADRG</sequence>
<evidence type="ECO:0000256" key="4">
    <source>
        <dbReference type="ARBA" id="ARBA00022576"/>
    </source>
</evidence>
<dbReference type="HAMAP" id="MF_01023">
    <property type="entry name" value="HisC_aminotrans_2"/>
    <property type="match status" value="1"/>
</dbReference>
<reference evidence="10 11" key="1">
    <citation type="submission" date="2021-10" db="EMBL/GenBank/DDBJ databases">
        <title>Collection of gut derived symbiotic bacterial strains cultured from healthy donors.</title>
        <authorList>
            <person name="Lin H."/>
            <person name="Littmann E."/>
            <person name="Kohout C."/>
            <person name="Pamer E.G."/>
        </authorList>
    </citation>
    <scope>NUCLEOTIDE SEQUENCE [LARGE SCALE GENOMIC DNA]</scope>
    <source>
        <strain evidence="10 11">DFI.1.165</strain>
    </source>
</reference>
<dbReference type="Proteomes" id="UP001299546">
    <property type="component" value="Unassembled WGS sequence"/>
</dbReference>
<dbReference type="InterPro" id="IPR004839">
    <property type="entry name" value="Aminotransferase_I/II_large"/>
</dbReference>
<dbReference type="InterPro" id="IPR005861">
    <property type="entry name" value="HisP_aminotrans"/>
</dbReference>
<comment type="subunit">
    <text evidence="3 8">Homodimer.</text>
</comment>
<keyword evidence="11" id="KW-1185">Reference proteome</keyword>
<organism evidence="10 11">
    <name type="scientific">Bariatricus massiliensis</name>
    <dbReference type="NCBI Taxonomy" id="1745713"/>
    <lineage>
        <taxon>Bacteria</taxon>
        <taxon>Bacillati</taxon>
        <taxon>Bacillota</taxon>
        <taxon>Clostridia</taxon>
        <taxon>Lachnospirales</taxon>
        <taxon>Lachnospiraceae</taxon>
        <taxon>Bariatricus</taxon>
    </lineage>
</organism>
<evidence type="ECO:0000313" key="11">
    <source>
        <dbReference type="Proteomes" id="UP001299546"/>
    </source>
</evidence>
<evidence type="ECO:0000256" key="5">
    <source>
        <dbReference type="ARBA" id="ARBA00022679"/>
    </source>
</evidence>
<comment type="caution">
    <text evidence="10">The sequence shown here is derived from an EMBL/GenBank/DDBJ whole genome shotgun (WGS) entry which is preliminary data.</text>
</comment>
<dbReference type="RefSeq" id="WP_066738645.1">
    <property type="nucleotide sequence ID" value="NZ_JAJCIQ010000012.1"/>
</dbReference>
<comment type="similarity">
    <text evidence="8">Belongs to the class-II pyridoxal-phosphate-dependent aminotransferase family. Histidinol-phosphate aminotransferase subfamily.</text>
</comment>
<dbReference type="InterPro" id="IPR001917">
    <property type="entry name" value="Aminotrans_II_pyridoxalP_BS"/>
</dbReference>
<dbReference type="GO" id="GO:0004400">
    <property type="term" value="F:histidinol-phosphate transaminase activity"/>
    <property type="evidence" value="ECO:0007669"/>
    <property type="project" value="UniProtKB-EC"/>
</dbReference>
<dbReference type="InterPro" id="IPR015422">
    <property type="entry name" value="PyrdxlP-dep_Trfase_small"/>
</dbReference>
<evidence type="ECO:0000256" key="2">
    <source>
        <dbReference type="ARBA" id="ARBA00005011"/>
    </source>
</evidence>
<proteinExistence type="inferred from homology"/>
<dbReference type="Pfam" id="PF00155">
    <property type="entry name" value="Aminotran_1_2"/>
    <property type="match status" value="1"/>
</dbReference>
<comment type="pathway">
    <text evidence="2 8">Amino-acid biosynthesis; L-histidine biosynthesis; L-histidine from 5-phospho-alpha-D-ribose 1-diphosphate: step 7/9.</text>
</comment>
<keyword evidence="8" id="KW-0368">Histidine biosynthesis</keyword>
<comment type="catalytic activity">
    <reaction evidence="7 8">
        <text>L-histidinol phosphate + 2-oxoglutarate = 3-(imidazol-4-yl)-2-oxopropyl phosphate + L-glutamate</text>
        <dbReference type="Rhea" id="RHEA:23744"/>
        <dbReference type="ChEBI" id="CHEBI:16810"/>
        <dbReference type="ChEBI" id="CHEBI:29985"/>
        <dbReference type="ChEBI" id="CHEBI:57766"/>
        <dbReference type="ChEBI" id="CHEBI:57980"/>
        <dbReference type="EC" id="2.6.1.9"/>
    </reaction>
</comment>
<evidence type="ECO:0000256" key="7">
    <source>
        <dbReference type="ARBA" id="ARBA00047481"/>
    </source>
</evidence>
<keyword evidence="6 8" id="KW-0663">Pyridoxal phosphate</keyword>
<keyword evidence="8" id="KW-0028">Amino-acid biosynthesis</keyword>
<dbReference type="PANTHER" id="PTHR43643">
    <property type="entry name" value="HISTIDINOL-PHOSPHATE AMINOTRANSFERASE 2"/>
    <property type="match status" value="1"/>
</dbReference>
<dbReference type="PANTHER" id="PTHR43643:SF3">
    <property type="entry name" value="HISTIDINOL-PHOSPHATE AMINOTRANSFERASE"/>
    <property type="match status" value="1"/>
</dbReference>
<dbReference type="SUPFAM" id="SSF53383">
    <property type="entry name" value="PLP-dependent transferases"/>
    <property type="match status" value="1"/>
</dbReference>
<dbReference type="InterPro" id="IPR015424">
    <property type="entry name" value="PyrdxlP-dep_Trfase"/>
</dbReference>
<feature type="domain" description="Aminotransferase class I/classII large" evidence="9">
    <location>
        <begin position="23"/>
        <end position="345"/>
    </location>
</feature>
<dbReference type="CDD" id="cd00609">
    <property type="entry name" value="AAT_like"/>
    <property type="match status" value="1"/>
</dbReference>
<comment type="cofactor">
    <cofactor evidence="1 8">
        <name>pyridoxal 5'-phosphate</name>
        <dbReference type="ChEBI" id="CHEBI:597326"/>
    </cofactor>
</comment>
<protein>
    <recommendedName>
        <fullName evidence="8">Histidinol-phosphate aminotransferase</fullName>
        <ecNumber evidence="8">2.6.1.9</ecNumber>
    </recommendedName>
    <alternativeName>
        <fullName evidence="8">Imidazole acetol-phosphate transaminase</fullName>
    </alternativeName>
</protein>
<evidence type="ECO:0000313" key="10">
    <source>
        <dbReference type="EMBL" id="MCB7388501.1"/>
    </source>
</evidence>
<evidence type="ECO:0000256" key="3">
    <source>
        <dbReference type="ARBA" id="ARBA00011738"/>
    </source>
</evidence>
<evidence type="ECO:0000256" key="6">
    <source>
        <dbReference type="ARBA" id="ARBA00022898"/>
    </source>
</evidence>
<keyword evidence="5 8" id="KW-0808">Transferase</keyword>
<dbReference type="InterPro" id="IPR050106">
    <property type="entry name" value="HistidinolP_aminotransfase"/>
</dbReference>
<dbReference type="EMBL" id="JAJCIS010000012">
    <property type="protein sequence ID" value="MCB7388501.1"/>
    <property type="molecule type" value="Genomic_DNA"/>
</dbReference>
<feature type="modified residue" description="N6-(pyridoxal phosphate)lysine" evidence="8">
    <location>
        <position position="210"/>
    </location>
</feature>